<dbReference type="Proteomes" id="UP001153076">
    <property type="component" value="Unassembled WGS sequence"/>
</dbReference>
<dbReference type="InterPro" id="IPR057207">
    <property type="entry name" value="FBXL15_LRR"/>
</dbReference>
<evidence type="ECO:0000259" key="1">
    <source>
        <dbReference type="SMART" id="SM00256"/>
    </source>
</evidence>
<dbReference type="CDD" id="cd22159">
    <property type="entry name" value="F-box_AtTIR1-like"/>
    <property type="match status" value="1"/>
</dbReference>
<accession>A0A9Q1JVI9</accession>
<sequence>MAHRDVCCPPRKRARISAPFVFWGHESEQERRSPIDVLPDECLFEIFRRLPAQERSTCACVSKHWLTLLSSIRSVEVCTNDGVDNEEVDGTRSRSLEGKKATDLRLAAIAVGTAGRGGLGKLSIRGSNSSSGVTNFGLSAIARGCPALKSLSLWNVSSVGDEGLSEIANGCHTLERLDLCQCPSITNKGLIAIAEHCPNLTTLSIESCPNLGNDSMQAIAQGCPKLESISIKDCPLVGDQGIASLLSSSFSVLSKVKLQNLSISDFSLAVIGHYGKSIRSLTLSGLQNVSEKGFWVMGNAQGLKTLVSLTVDSCFGVTDLSLEAIGKGCCSLKHISLRKCSLISDSGLLTFSKPAELLESLHLEDCNKVTLSGIVSALSNCSSKFRSLSLVKCMGLKDIMPFQATPESACISLRSLSIKNCPSFGSAGLSILGKMCPNLRQVDLSGLYGITDDGVVSLLKSCPGGLVKLDLSLCINLSDESILTLARLHGETVKVLNLNGCRRITDASLLAIANSCPLLNDLDISNCPITDSGIAALSCSEELNLQILSISGCSRISNKSLPFLIHLGKNLLFCFVSKLEKSFWVALEQLNVMMGMVLRVMDIGNGRAQFAIDNLLWLFFSSQCPSVCRLFLVT</sequence>
<dbReference type="SUPFAM" id="SSF52047">
    <property type="entry name" value="RNI-like"/>
    <property type="match status" value="2"/>
</dbReference>
<dbReference type="FunFam" id="3.80.10.10:FF:000473">
    <property type="entry name" value="EIN3-binding F-box protein 1"/>
    <property type="match status" value="1"/>
</dbReference>
<proteinExistence type="predicted"/>
<dbReference type="SUPFAM" id="SSF81383">
    <property type="entry name" value="F-box domain"/>
    <property type="match status" value="1"/>
</dbReference>
<dbReference type="Gene3D" id="3.80.10.10">
    <property type="entry name" value="Ribonuclease Inhibitor"/>
    <property type="match status" value="3"/>
</dbReference>
<dbReference type="Gene3D" id="1.20.1280.50">
    <property type="match status" value="1"/>
</dbReference>
<feature type="domain" description="F-box" evidence="1">
    <location>
        <begin position="38"/>
        <end position="78"/>
    </location>
</feature>
<reference evidence="2" key="1">
    <citation type="submission" date="2022-04" db="EMBL/GenBank/DDBJ databases">
        <title>Carnegiea gigantea Genome sequencing and assembly v2.</title>
        <authorList>
            <person name="Copetti D."/>
            <person name="Sanderson M.J."/>
            <person name="Burquez A."/>
            <person name="Wojciechowski M.F."/>
        </authorList>
    </citation>
    <scope>NUCLEOTIDE SEQUENCE</scope>
    <source>
        <strain evidence="2">SGP5-SGP5p</strain>
        <tissue evidence="2">Aerial part</tissue>
    </source>
</reference>
<dbReference type="InterPro" id="IPR036047">
    <property type="entry name" value="F-box-like_dom_sf"/>
</dbReference>
<dbReference type="EMBL" id="JAKOGI010000659">
    <property type="protein sequence ID" value="KAJ8431854.1"/>
    <property type="molecule type" value="Genomic_DNA"/>
</dbReference>
<dbReference type="InterPro" id="IPR006553">
    <property type="entry name" value="Leu-rich_rpt_Cys-con_subtyp"/>
</dbReference>
<dbReference type="AlphaFoldDB" id="A0A9Q1JVI9"/>
<dbReference type="Pfam" id="PF00646">
    <property type="entry name" value="F-box"/>
    <property type="match status" value="1"/>
</dbReference>
<organism evidence="2 3">
    <name type="scientific">Carnegiea gigantea</name>
    <dbReference type="NCBI Taxonomy" id="171969"/>
    <lineage>
        <taxon>Eukaryota</taxon>
        <taxon>Viridiplantae</taxon>
        <taxon>Streptophyta</taxon>
        <taxon>Embryophyta</taxon>
        <taxon>Tracheophyta</taxon>
        <taxon>Spermatophyta</taxon>
        <taxon>Magnoliopsida</taxon>
        <taxon>eudicotyledons</taxon>
        <taxon>Gunneridae</taxon>
        <taxon>Pentapetalae</taxon>
        <taxon>Caryophyllales</taxon>
        <taxon>Cactineae</taxon>
        <taxon>Cactaceae</taxon>
        <taxon>Cactoideae</taxon>
        <taxon>Echinocereeae</taxon>
        <taxon>Carnegiea</taxon>
    </lineage>
</organism>
<dbReference type="SMART" id="SM00256">
    <property type="entry name" value="FBOX"/>
    <property type="match status" value="1"/>
</dbReference>
<dbReference type="OrthoDB" id="550575at2759"/>
<dbReference type="InterPro" id="IPR001810">
    <property type="entry name" value="F-box_dom"/>
</dbReference>
<dbReference type="InterPro" id="IPR032675">
    <property type="entry name" value="LRR_dom_sf"/>
</dbReference>
<comment type="caution">
    <text evidence="2">The sequence shown here is derived from an EMBL/GenBank/DDBJ whole genome shotgun (WGS) entry which is preliminary data.</text>
</comment>
<name>A0A9Q1JVI9_9CARY</name>
<evidence type="ECO:0000313" key="3">
    <source>
        <dbReference type="Proteomes" id="UP001153076"/>
    </source>
</evidence>
<gene>
    <name evidence="2" type="ORF">Cgig2_023498</name>
</gene>
<dbReference type="GO" id="GO:0031146">
    <property type="term" value="P:SCF-dependent proteasomal ubiquitin-dependent protein catabolic process"/>
    <property type="evidence" value="ECO:0007669"/>
    <property type="project" value="TreeGrafter"/>
</dbReference>
<dbReference type="Pfam" id="PF25372">
    <property type="entry name" value="DUF7885"/>
    <property type="match status" value="2"/>
</dbReference>
<dbReference type="PANTHER" id="PTHR13318">
    <property type="entry name" value="PARTNER OF PAIRED, ISOFORM B-RELATED"/>
    <property type="match status" value="1"/>
</dbReference>
<keyword evidence="3" id="KW-1185">Reference proteome</keyword>
<dbReference type="GO" id="GO:0019005">
    <property type="term" value="C:SCF ubiquitin ligase complex"/>
    <property type="evidence" value="ECO:0007669"/>
    <property type="project" value="TreeGrafter"/>
</dbReference>
<dbReference type="SMART" id="SM00367">
    <property type="entry name" value="LRR_CC"/>
    <property type="match status" value="13"/>
</dbReference>
<evidence type="ECO:0000313" key="2">
    <source>
        <dbReference type="EMBL" id="KAJ8431854.1"/>
    </source>
</evidence>
<protein>
    <recommendedName>
        <fullName evidence="1">F-box domain-containing protein</fullName>
    </recommendedName>
</protein>
<dbReference type="FunFam" id="3.80.10.10:FF:000451">
    <property type="entry name" value="EIN3-binding F-box protein 1"/>
    <property type="match status" value="1"/>
</dbReference>